<evidence type="ECO:0000256" key="5">
    <source>
        <dbReference type="ARBA" id="ARBA00022741"/>
    </source>
</evidence>
<keyword evidence="5 8" id="KW-0547">Nucleotide-binding</keyword>
<feature type="binding site" evidence="8">
    <location>
        <position position="152"/>
    </location>
    <ligand>
        <name>substrate</name>
    </ligand>
</feature>
<evidence type="ECO:0000259" key="9">
    <source>
        <dbReference type="Pfam" id="PF00696"/>
    </source>
</evidence>
<gene>
    <name evidence="8 10" type="primary">proB</name>
    <name evidence="10" type="ORF">BWX89_01444</name>
</gene>
<keyword evidence="6 8" id="KW-0418">Kinase</keyword>
<dbReference type="Gene3D" id="3.40.1160.10">
    <property type="entry name" value="Acetylglutamate kinase-like"/>
    <property type="match status" value="1"/>
</dbReference>
<reference evidence="10" key="1">
    <citation type="submission" date="2017-02" db="EMBL/GenBank/DDBJ databases">
        <title>Delving into the versatile metabolic prowess of the omnipresent phylum Bacteroidetes.</title>
        <authorList>
            <person name="Nobu M.K."/>
            <person name="Mei R."/>
            <person name="Narihiro T."/>
            <person name="Kuroda K."/>
            <person name="Liu W.-T."/>
        </authorList>
    </citation>
    <scope>NUCLEOTIDE SEQUENCE</scope>
    <source>
        <strain evidence="10">ADurb.Bin131</strain>
    </source>
</reference>
<dbReference type="InterPro" id="IPR041739">
    <property type="entry name" value="G5K_ProB"/>
</dbReference>
<dbReference type="InterPro" id="IPR001057">
    <property type="entry name" value="Glu/AcGlu_kinase"/>
</dbReference>
<feature type="binding site" evidence="8">
    <location>
        <begin position="184"/>
        <end position="185"/>
    </location>
    <ligand>
        <name>ATP</name>
        <dbReference type="ChEBI" id="CHEBI:30616"/>
    </ligand>
</feature>
<dbReference type="InterPro" id="IPR005715">
    <property type="entry name" value="Glu_5kinase/COase_Synthase"/>
</dbReference>
<evidence type="ECO:0000256" key="3">
    <source>
        <dbReference type="ARBA" id="ARBA00022650"/>
    </source>
</evidence>
<comment type="caution">
    <text evidence="8">Lacks conserved residue(s) required for the propagation of feature annotation.</text>
</comment>
<keyword evidence="4 8" id="KW-0808">Transferase</keyword>
<comment type="subcellular location">
    <subcellularLocation>
        <location evidence="8">Cytoplasm</location>
    </subcellularLocation>
</comment>
<protein>
    <recommendedName>
        <fullName evidence="8">Glutamate 5-kinase</fullName>
        <ecNumber evidence="8">2.7.2.11</ecNumber>
    </recommendedName>
    <alternativeName>
        <fullName evidence="8">Gamma-glutamyl kinase</fullName>
        <shortName evidence="8">GK</shortName>
    </alternativeName>
</protein>
<comment type="pathway">
    <text evidence="8">Amino-acid biosynthesis; L-proline biosynthesis; L-glutamate 5-semialdehyde from L-glutamate: step 1/2.</text>
</comment>
<dbReference type="PANTHER" id="PTHR43654">
    <property type="entry name" value="GLUTAMATE 5-KINASE"/>
    <property type="match status" value="1"/>
</dbReference>
<keyword evidence="3 8" id="KW-0641">Proline biosynthesis</keyword>
<dbReference type="EC" id="2.7.2.11" evidence="8"/>
<evidence type="ECO:0000256" key="2">
    <source>
        <dbReference type="ARBA" id="ARBA00022605"/>
    </source>
</evidence>
<proteinExistence type="inferred from homology"/>
<evidence type="ECO:0000313" key="10">
    <source>
        <dbReference type="EMBL" id="OQB72200.1"/>
    </source>
</evidence>
<comment type="catalytic activity">
    <reaction evidence="8">
        <text>L-glutamate + ATP = L-glutamyl 5-phosphate + ADP</text>
        <dbReference type="Rhea" id="RHEA:14877"/>
        <dbReference type="ChEBI" id="CHEBI:29985"/>
        <dbReference type="ChEBI" id="CHEBI:30616"/>
        <dbReference type="ChEBI" id="CHEBI:58274"/>
        <dbReference type="ChEBI" id="CHEBI:456216"/>
        <dbReference type="EC" id="2.7.2.11"/>
    </reaction>
</comment>
<dbReference type="PRINTS" id="PR00474">
    <property type="entry name" value="GLU5KINASE"/>
</dbReference>
<accession>A0A1V6C5R9</accession>
<evidence type="ECO:0000256" key="7">
    <source>
        <dbReference type="ARBA" id="ARBA00022840"/>
    </source>
</evidence>
<dbReference type="CDD" id="cd04242">
    <property type="entry name" value="AAK_G5K_ProB"/>
    <property type="match status" value="1"/>
</dbReference>
<keyword evidence="1 8" id="KW-0963">Cytoplasm</keyword>
<dbReference type="HAMAP" id="MF_00456">
    <property type="entry name" value="ProB"/>
    <property type="match status" value="1"/>
</dbReference>
<dbReference type="EMBL" id="MWDQ01000138">
    <property type="protein sequence ID" value="OQB72200.1"/>
    <property type="molecule type" value="Genomic_DNA"/>
</dbReference>
<keyword evidence="2 8" id="KW-0028">Amino-acid biosynthesis</keyword>
<feature type="binding site" evidence="8">
    <location>
        <position position="164"/>
    </location>
    <ligand>
        <name>substrate</name>
    </ligand>
</feature>
<evidence type="ECO:0000256" key="4">
    <source>
        <dbReference type="ARBA" id="ARBA00022679"/>
    </source>
</evidence>
<dbReference type="PIRSF" id="PIRSF000729">
    <property type="entry name" value="GK"/>
    <property type="match status" value="1"/>
</dbReference>
<dbReference type="UniPathway" id="UPA00098">
    <property type="reaction ID" value="UER00359"/>
</dbReference>
<comment type="function">
    <text evidence="8">Catalyzes the transfer of a phosphate group to glutamate to form L-glutamate 5-phosphate.</text>
</comment>
<dbReference type="GO" id="GO:0004349">
    <property type="term" value="F:glutamate 5-kinase activity"/>
    <property type="evidence" value="ECO:0007669"/>
    <property type="project" value="UniProtKB-UniRule"/>
</dbReference>
<dbReference type="SUPFAM" id="SSF53633">
    <property type="entry name" value="Carbamate kinase-like"/>
    <property type="match status" value="1"/>
</dbReference>
<dbReference type="FunFam" id="3.40.1160.10:FF:000006">
    <property type="entry name" value="Glutamate 5-kinase"/>
    <property type="match status" value="1"/>
</dbReference>
<feature type="binding site" evidence="8">
    <location>
        <position position="25"/>
    </location>
    <ligand>
        <name>ATP</name>
        <dbReference type="ChEBI" id="CHEBI:30616"/>
    </ligand>
</feature>
<keyword evidence="7 8" id="KW-0067">ATP-binding</keyword>
<evidence type="ECO:0000256" key="1">
    <source>
        <dbReference type="ARBA" id="ARBA00022490"/>
    </source>
</evidence>
<dbReference type="InterPro" id="IPR036393">
    <property type="entry name" value="AceGlu_kinase-like_sf"/>
</dbReference>
<feature type="binding site" evidence="8">
    <location>
        <position position="65"/>
    </location>
    <ligand>
        <name>substrate</name>
    </ligand>
</feature>
<dbReference type="Pfam" id="PF00696">
    <property type="entry name" value="AA_kinase"/>
    <property type="match status" value="1"/>
</dbReference>
<dbReference type="GO" id="GO:0055129">
    <property type="term" value="P:L-proline biosynthetic process"/>
    <property type="evidence" value="ECO:0007669"/>
    <property type="project" value="UniProtKB-UniRule"/>
</dbReference>
<dbReference type="PANTHER" id="PTHR43654:SF1">
    <property type="entry name" value="ISOPENTENYL PHOSPHATE KINASE"/>
    <property type="match status" value="1"/>
</dbReference>
<evidence type="ECO:0000256" key="6">
    <source>
        <dbReference type="ARBA" id="ARBA00022777"/>
    </source>
</evidence>
<evidence type="ECO:0000256" key="8">
    <source>
        <dbReference type="HAMAP-Rule" id="MF_00456"/>
    </source>
</evidence>
<sequence length="284" mass="31539">MNLTKNNQIPERKKIIASVKRVVIKIGTNVLTAESHQLDTSLMEHLCQQVCWLMAKKKQVIVVTSAAIGAGMQILGWKKRPVKMEKLQAAASVGQSRLMRFYERIFREQGYNVGQVLLTKDIFESKSRKANALAAIETLLSYKIVPIINENDVVTTDEIRFGDNDFLSAMVFELLNADMLILLTDVDGLFDADPKNNGKVNLLSEVNSISDHHIAIAKRGTPSSLGRGGMISKILAIKKVLELGGVGLIANGKRPWVIRDIFLGKKIGTIFIPKRIKWTGKKGF</sequence>
<name>A0A1V6C5R9_UNCT6</name>
<dbReference type="NCBIfam" id="TIGR01027">
    <property type="entry name" value="proB"/>
    <property type="match status" value="1"/>
</dbReference>
<dbReference type="GO" id="GO:0005829">
    <property type="term" value="C:cytosol"/>
    <property type="evidence" value="ECO:0007669"/>
    <property type="project" value="TreeGrafter"/>
</dbReference>
<dbReference type="InterPro" id="IPR011529">
    <property type="entry name" value="Glu_5kinase"/>
</dbReference>
<dbReference type="Proteomes" id="UP000485562">
    <property type="component" value="Unassembled WGS sequence"/>
</dbReference>
<dbReference type="InterPro" id="IPR001048">
    <property type="entry name" value="Asp/Glu/Uridylate_kinase"/>
</dbReference>
<comment type="similarity">
    <text evidence="8">Belongs to the glutamate 5-kinase family.</text>
</comment>
<comment type="caution">
    <text evidence="10">The sequence shown here is derived from an EMBL/GenBank/DDBJ whole genome shotgun (WGS) entry which is preliminary data.</text>
</comment>
<organism evidence="10">
    <name type="scientific">candidate division TA06 bacterium ADurb.Bin131</name>
    <dbReference type="NCBI Taxonomy" id="1852827"/>
    <lineage>
        <taxon>Bacteria</taxon>
        <taxon>Bacteria division TA06</taxon>
    </lineage>
</organism>
<dbReference type="AlphaFoldDB" id="A0A1V6C5R9"/>
<dbReference type="GO" id="GO:0005524">
    <property type="term" value="F:ATP binding"/>
    <property type="evidence" value="ECO:0007669"/>
    <property type="project" value="UniProtKB-KW"/>
</dbReference>
<feature type="domain" description="Aspartate/glutamate/uridylate kinase" evidence="9">
    <location>
        <begin position="20"/>
        <end position="245"/>
    </location>
</feature>